<organism evidence="1">
    <name type="scientific">Cucumis melo</name>
    <name type="common">Muskmelon</name>
    <dbReference type="NCBI Taxonomy" id="3656"/>
    <lineage>
        <taxon>Eukaryota</taxon>
        <taxon>Viridiplantae</taxon>
        <taxon>Streptophyta</taxon>
        <taxon>Embryophyta</taxon>
        <taxon>Tracheophyta</taxon>
        <taxon>Spermatophyta</taxon>
        <taxon>Magnoliopsida</taxon>
        <taxon>eudicotyledons</taxon>
        <taxon>Gunneridae</taxon>
        <taxon>Pentapetalae</taxon>
        <taxon>rosids</taxon>
        <taxon>fabids</taxon>
        <taxon>Cucurbitales</taxon>
        <taxon>Cucurbitaceae</taxon>
        <taxon>Benincaseae</taxon>
        <taxon>Cucumis</taxon>
    </lineage>
</organism>
<dbReference type="EnsemblPlants" id="MELO3C032940.2.1">
    <property type="protein sequence ID" value="MELO3C032940.2.1"/>
    <property type="gene ID" value="MELO3C032940.2"/>
</dbReference>
<proteinExistence type="predicted"/>
<dbReference type="AlphaFoldDB" id="A0A9I9EFA7"/>
<accession>A0A9I9EFA7</accession>
<evidence type="ECO:0000313" key="1">
    <source>
        <dbReference type="EnsemblPlants" id="MELO3C032940.2.1"/>
    </source>
</evidence>
<name>A0A9I9EFA7_CUCME</name>
<reference evidence="1" key="1">
    <citation type="submission" date="2023-03" db="UniProtKB">
        <authorList>
            <consortium name="EnsemblPlants"/>
        </authorList>
    </citation>
    <scope>IDENTIFICATION</scope>
</reference>
<sequence>MSKQKRLSSTTQTRLKIQRCRPGRLALRRNSIDKTLMAATISQSLVLSPPWIIGNGNSSFYRLFSSLLFSSLLPFPIY</sequence>
<protein>
    <submittedName>
        <fullName evidence="1">Uncharacterized protein</fullName>
    </submittedName>
</protein>
<dbReference type="Gramene" id="MELO3C032940.2.1">
    <property type="protein sequence ID" value="MELO3C032940.2.1"/>
    <property type="gene ID" value="MELO3C032940.2"/>
</dbReference>